<dbReference type="Proteomes" id="UP000030960">
    <property type="component" value="Unassembled WGS sequence"/>
</dbReference>
<evidence type="ECO:0000259" key="1">
    <source>
        <dbReference type="Pfam" id="PF13403"/>
    </source>
</evidence>
<gene>
    <name evidence="2" type="ORF">OA50_05249</name>
</gene>
<dbReference type="EMBL" id="JSUQ01000029">
    <property type="protein sequence ID" value="KHQ50253.1"/>
    <property type="molecule type" value="Genomic_DNA"/>
</dbReference>
<name>A0A0B3RU02_9RHOB</name>
<dbReference type="STRING" id="561184.SAMN05216376_11611"/>
<sequence length="294" mass="31904">MADLAADGVLTFTATDTGTTLSPLTGYVYTPSLATVNDSNNDDNIDSLDYYGLITTGYSGYTINIGGNYYAIFTNGLGEYYIPFDSAQEDLSALTLSAVTQAITQTGDDANVYNCFLTGTRIATPDGPRRIETLAHGDLILAADGRALPLRWLARMEVRPQAVNKPIGRLPIRIAAGALGGELPDSDLYVSPDHALVLDGMLVNASALINHSDIRMMRASEAPASFTYWHVELDAHEIILANGIPTESFVDYARRGGFDNYDEYLALNGCDRLIREMPLPRISSRRQLSPVQVA</sequence>
<organism evidence="2 3">
    <name type="scientific">Mameliella alba</name>
    <dbReference type="NCBI Taxonomy" id="561184"/>
    <lineage>
        <taxon>Bacteria</taxon>
        <taxon>Pseudomonadati</taxon>
        <taxon>Pseudomonadota</taxon>
        <taxon>Alphaproteobacteria</taxon>
        <taxon>Rhodobacterales</taxon>
        <taxon>Roseobacteraceae</taxon>
        <taxon>Mameliella</taxon>
    </lineage>
</organism>
<accession>A0A0B3RU02</accession>
<proteinExistence type="predicted"/>
<keyword evidence="3" id="KW-1185">Reference proteome</keyword>
<dbReference type="RefSeq" id="WP_052244860.1">
    <property type="nucleotide sequence ID" value="NZ_JSUQ01000029.1"/>
</dbReference>
<feature type="domain" description="Hedgehog/Intein (Hint)" evidence="1">
    <location>
        <begin position="115"/>
        <end position="251"/>
    </location>
</feature>
<reference evidence="2 3" key="1">
    <citation type="submission" date="2014-10" db="EMBL/GenBank/DDBJ databases">
        <title>Genome sequence of Ponticoccus sp. strain UMTAT08 isolated from clonal culture of toxic dinoflagellate Alexandrium tamiyavanichii.</title>
        <authorList>
            <person name="Gan H.Y."/>
            <person name="Muhd D.-D."/>
            <person name="Mohd Noor M.E."/>
            <person name="Yeong Y.S."/>
            <person name="Usup G."/>
        </authorList>
    </citation>
    <scope>NUCLEOTIDE SEQUENCE [LARGE SCALE GENOMIC DNA]</scope>
    <source>
        <strain evidence="2 3">UMTAT08</strain>
    </source>
</reference>
<dbReference type="AlphaFoldDB" id="A0A0B3RU02"/>
<dbReference type="InterPro" id="IPR036844">
    <property type="entry name" value="Hint_dom_sf"/>
</dbReference>
<dbReference type="InterPro" id="IPR028992">
    <property type="entry name" value="Hedgehog/Intein_dom"/>
</dbReference>
<evidence type="ECO:0000313" key="2">
    <source>
        <dbReference type="EMBL" id="KHQ50253.1"/>
    </source>
</evidence>
<dbReference type="OrthoDB" id="6305173at2"/>
<dbReference type="PATRIC" id="fig|1515334.3.peg.5266"/>
<comment type="caution">
    <text evidence="2">The sequence shown here is derived from an EMBL/GenBank/DDBJ whole genome shotgun (WGS) entry which is preliminary data.</text>
</comment>
<protein>
    <recommendedName>
        <fullName evidence="1">Hedgehog/Intein (Hint) domain-containing protein</fullName>
    </recommendedName>
</protein>
<dbReference type="SUPFAM" id="SSF51294">
    <property type="entry name" value="Hedgehog/intein (Hint) domain"/>
    <property type="match status" value="1"/>
</dbReference>
<dbReference type="Pfam" id="PF13403">
    <property type="entry name" value="Hint_2"/>
    <property type="match status" value="1"/>
</dbReference>
<dbReference type="Gene3D" id="2.170.16.10">
    <property type="entry name" value="Hedgehog/Intein (Hint) domain"/>
    <property type="match status" value="1"/>
</dbReference>
<evidence type="ECO:0000313" key="3">
    <source>
        <dbReference type="Proteomes" id="UP000030960"/>
    </source>
</evidence>